<dbReference type="InterPro" id="IPR036188">
    <property type="entry name" value="FAD/NAD-bd_sf"/>
</dbReference>
<evidence type="ECO:0000259" key="11">
    <source>
        <dbReference type="Pfam" id="PF00724"/>
    </source>
</evidence>
<comment type="caution">
    <text evidence="13">The sequence shown here is derived from an EMBL/GenBank/DDBJ whole genome shotgun (WGS) entry which is preliminary data.</text>
</comment>
<dbReference type="PRINTS" id="PR00419">
    <property type="entry name" value="ADXRDTASE"/>
</dbReference>
<evidence type="ECO:0000256" key="4">
    <source>
        <dbReference type="ARBA" id="ARBA00022630"/>
    </source>
</evidence>
<dbReference type="InterPro" id="IPR013785">
    <property type="entry name" value="Aldolase_TIM"/>
</dbReference>
<dbReference type="Gene3D" id="3.50.50.60">
    <property type="entry name" value="FAD/NAD(P)-binding domain"/>
    <property type="match status" value="2"/>
</dbReference>
<keyword evidence="6" id="KW-0479">Metal-binding</keyword>
<evidence type="ECO:0000256" key="10">
    <source>
        <dbReference type="SAM" id="MobiDB-lite"/>
    </source>
</evidence>
<organism evidence="13 14">
    <name type="scientific">Pseudonocardia alni subsp. carboxydivorans</name>
    <dbReference type="NCBI Taxonomy" id="415010"/>
    <lineage>
        <taxon>Bacteria</taxon>
        <taxon>Bacillati</taxon>
        <taxon>Actinomycetota</taxon>
        <taxon>Actinomycetes</taxon>
        <taxon>Pseudonocardiales</taxon>
        <taxon>Pseudonocardiaceae</taxon>
        <taxon>Pseudonocardia</taxon>
    </lineage>
</organism>
<evidence type="ECO:0000256" key="3">
    <source>
        <dbReference type="ARBA" id="ARBA00011048"/>
    </source>
</evidence>
<evidence type="ECO:0000256" key="5">
    <source>
        <dbReference type="ARBA" id="ARBA00022643"/>
    </source>
</evidence>
<dbReference type="PANTHER" id="PTHR42917">
    <property type="entry name" value="2,4-DIENOYL-COA REDUCTASE"/>
    <property type="match status" value="1"/>
</dbReference>
<feature type="region of interest" description="Disordered" evidence="10">
    <location>
        <begin position="391"/>
        <end position="445"/>
    </location>
</feature>
<dbReference type="Pfam" id="PF07992">
    <property type="entry name" value="Pyr_redox_2"/>
    <property type="match status" value="1"/>
</dbReference>
<accession>A0ABU9A8A5</accession>
<dbReference type="InterPro" id="IPR051793">
    <property type="entry name" value="NADH:flavin_oxidoreductase"/>
</dbReference>
<feature type="domain" description="NADH:flavin oxidoreductase/NADH oxidase N-terminal" evidence="11">
    <location>
        <begin position="866"/>
        <end position="1196"/>
    </location>
</feature>
<evidence type="ECO:0000256" key="8">
    <source>
        <dbReference type="ARBA" id="ARBA00023004"/>
    </source>
</evidence>
<dbReference type="InterPro" id="IPR001155">
    <property type="entry name" value="OxRdtase_FMN_N"/>
</dbReference>
<sequence>MLTGPVDLRGRRAPSRVLFGPHETNLGDAARGITADHVAYYAARAAGGAGIVVVEPASVHASDHPYAYAPAAFPTASPGPAASPGSAAASGRVEMQLSGSCGSFAPAELHLGDRDGARVPAAAGWAAVVAACRPHGTLVLAGLAHAGGQGSSAHSGHPLWAPSPVPDVVSREVPIAMGSAEIGALVRGFADAARAAVDSGVDGVEISAGQHSVLRQFCSGLTNHRDDAYGRDRTLLLREVLDAVRAAIGPDPLLALRLCVDELAPWAGITPDDGLALARAVADRVDLLVPVVGSALSVAATRPDLHTPEAFLRARCGGLRRALGGATTVVLAGSVVTPALAEEALSSGDADIVEMTRAQVADPRLVALTRAGTPERIRPCLLTNSLAAARDPRNPVVGDELEPRSGHERTDPDPDPDPDPASASAPSRSAERGVGARRPALVVGGGPAGLEAARTLALRGHPVTLHERTDRLGGLLPAAAVLPGRDRLALPVPWWAAELDRLGVRVVLGSEVDTAALDAARARGDAVVLATGSRASPSVRDADVPVLTAAELCAGVARSAPSLAVPVGVGGGADRAAHHVVEHGEERERHDREEHDDDGLRARPRDPVVAVLAAAGVPRTAPVLVVDPLGDWTGPGVAELLAAAGHPVVLATPDAVAGHQLGRCGDMAAANARLERAGVRRALFTRPGVVRGGVAELVDVHTGAVTTVPCAAVVDCGPRLPQDALPALPGCAVAGDRVAPRTLAEAVREGRRAAFAVTGVGASAGITAGSATGAAPGVRTAAGTVAPAGVGPCAVTGAGAALPLPPAIAPAVLPTPVLPESELLRSVLPGSAPAGPRGCVTPRPGPTAVATPETADPEAPRPRLGDPLRLGRATLRNRIVFTAHLTGFAEGGMPTDRHTAYYAARAAGGAALVITEEHAVHPGDRPYERLIRGHDPAVLPGYRALTDAVHAHGALVLAQLNHNGAQGSGMYSRTAVVGPSPVPDPMFREVPAELDAAGIGAVVDAFADVAARCVEGGFDGVELQCSHASLLRLFLSPATNRRTDAWGSDRAKLVLDVVAAVRAAIGPDPVLGLRIGVDERIEGGITPADGADLARRLAATGQVDHLNTSIGVATSTLHLIEPSMHTPPGYAGHLAATLRRAVRAAGADLPVIGVGRFTTPAQAAAALDRGECDLVGVARGQIADPGFANKALTGRPVRRCVGCNQDCIGRVGLNLPLGCAVDPAAGRERLVLPARAADPGAGRVLVVGAGPAGLAAAAALAGRGHRVLLAERAGTPGGRLALAATAPGRAELGHVVADLLREAHAAGVEIRYGTTVDRGFVEELEPAAVVVATGSVPAVPSWDPERLTVPVDDVLAGVRLPAGPVLVVDELGFHQATSVAELLAARGHAVEVVTPALVVGQDLGLTLDREGFRRRAHAAGIRCSTDRAVLGVLRRGEQSAGGTGCTVELLHHSTGRAERREVGAVVAATATVPATRLWNALADGRWPVHRIGDALAPRRFDAAIREGTMLDLRPAPLPAVVP</sequence>
<gene>
    <name evidence="13" type="ORF">WG925_02290</name>
</gene>
<evidence type="ECO:0000313" key="13">
    <source>
        <dbReference type="EMBL" id="MEK6462558.1"/>
    </source>
</evidence>
<comment type="cofactor">
    <cofactor evidence="1">
        <name>FMN</name>
        <dbReference type="ChEBI" id="CHEBI:58210"/>
    </cofactor>
</comment>
<evidence type="ECO:0000256" key="6">
    <source>
        <dbReference type="ARBA" id="ARBA00022723"/>
    </source>
</evidence>
<dbReference type="Proteomes" id="UP001367513">
    <property type="component" value="Unassembled WGS sequence"/>
</dbReference>
<evidence type="ECO:0000256" key="7">
    <source>
        <dbReference type="ARBA" id="ARBA00023002"/>
    </source>
</evidence>
<dbReference type="SUPFAM" id="SSF51905">
    <property type="entry name" value="FAD/NAD(P)-binding domain"/>
    <property type="match status" value="2"/>
</dbReference>
<evidence type="ECO:0000313" key="14">
    <source>
        <dbReference type="Proteomes" id="UP001367513"/>
    </source>
</evidence>
<dbReference type="Pfam" id="PF13450">
    <property type="entry name" value="NAD_binding_8"/>
    <property type="match status" value="1"/>
</dbReference>
<dbReference type="Gene3D" id="3.20.20.70">
    <property type="entry name" value="Aldolase class I"/>
    <property type="match status" value="2"/>
</dbReference>
<reference evidence="13 14" key="1">
    <citation type="submission" date="2024-03" db="EMBL/GenBank/DDBJ databases">
        <title>Draft genome sequence of Pseudonocardia carboxydivorans JCM 14827.</title>
        <authorList>
            <person name="Duangmal K."/>
        </authorList>
    </citation>
    <scope>NUCLEOTIDE SEQUENCE [LARGE SCALE GENOMIC DNA]</scope>
    <source>
        <strain evidence="13 14">JCM 14827</strain>
    </source>
</reference>
<dbReference type="InterPro" id="IPR023753">
    <property type="entry name" value="FAD/NAD-binding_dom"/>
</dbReference>
<protein>
    <submittedName>
        <fullName evidence="13">FAD-dependent oxidoreductase</fullName>
    </submittedName>
</protein>
<feature type="region of interest" description="Disordered" evidence="10">
    <location>
        <begin position="829"/>
        <end position="867"/>
    </location>
</feature>
<evidence type="ECO:0000256" key="2">
    <source>
        <dbReference type="ARBA" id="ARBA00001966"/>
    </source>
</evidence>
<dbReference type="RefSeq" id="WP_346864521.1">
    <property type="nucleotide sequence ID" value="NZ_JBBPIX010000001.1"/>
</dbReference>
<dbReference type="EMBL" id="JBBPIX010000001">
    <property type="protein sequence ID" value="MEK6462558.1"/>
    <property type="molecule type" value="Genomic_DNA"/>
</dbReference>
<comment type="similarity">
    <text evidence="3">In the N-terminal section; belongs to the NADH:flavin oxidoreductase/NADH oxidase family.</text>
</comment>
<feature type="domain" description="FAD/NAD(P)-binding" evidence="12">
    <location>
        <begin position="1243"/>
        <end position="1341"/>
    </location>
</feature>
<keyword evidence="9" id="KW-0411">Iron-sulfur</keyword>
<evidence type="ECO:0000259" key="12">
    <source>
        <dbReference type="Pfam" id="PF07992"/>
    </source>
</evidence>
<proteinExistence type="inferred from homology"/>
<dbReference type="SUPFAM" id="SSF51971">
    <property type="entry name" value="Nucleotide-binding domain"/>
    <property type="match status" value="2"/>
</dbReference>
<name>A0ABU9A8A5_PSEA5</name>
<keyword evidence="14" id="KW-1185">Reference proteome</keyword>
<evidence type="ECO:0000256" key="9">
    <source>
        <dbReference type="ARBA" id="ARBA00023014"/>
    </source>
</evidence>
<keyword evidence="8" id="KW-0408">Iron</keyword>
<dbReference type="PANTHER" id="PTHR42917:SF2">
    <property type="entry name" value="2,4-DIENOYL-COA REDUCTASE [(2E)-ENOYL-COA-PRODUCING]"/>
    <property type="match status" value="1"/>
</dbReference>
<dbReference type="Pfam" id="PF00724">
    <property type="entry name" value="Oxidored_FMN"/>
    <property type="match status" value="2"/>
</dbReference>
<keyword evidence="7" id="KW-0560">Oxidoreductase</keyword>
<feature type="region of interest" description="Disordered" evidence="10">
    <location>
        <begin position="581"/>
        <end position="602"/>
    </location>
</feature>
<feature type="domain" description="NADH:flavin oxidoreductase/NADH oxidase N-terminal" evidence="11">
    <location>
        <begin position="123"/>
        <end position="367"/>
    </location>
</feature>
<keyword evidence="4" id="KW-0285">Flavoprotein</keyword>
<evidence type="ECO:0000256" key="1">
    <source>
        <dbReference type="ARBA" id="ARBA00001917"/>
    </source>
</evidence>
<keyword evidence="5" id="KW-0288">FMN</keyword>
<comment type="cofactor">
    <cofactor evidence="2">
        <name>[4Fe-4S] cluster</name>
        <dbReference type="ChEBI" id="CHEBI:49883"/>
    </cofactor>
</comment>
<dbReference type="SUPFAM" id="SSF51395">
    <property type="entry name" value="FMN-linked oxidoreductases"/>
    <property type="match status" value="2"/>
</dbReference>
<dbReference type="Gene3D" id="3.40.50.720">
    <property type="entry name" value="NAD(P)-binding Rossmann-like Domain"/>
    <property type="match status" value="2"/>
</dbReference>
<feature type="compositionally biased region" description="Basic and acidic residues" evidence="10">
    <location>
        <begin position="401"/>
        <end position="412"/>
    </location>
</feature>